<dbReference type="Gene3D" id="3.40.50.1820">
    <property type="entry name" value="alpha/beta hydrolase"/>
    <property type="match status" value="1"/>
</dbReference>
<dbReference type="InterPro" id="IPR029058">
    <property type="entry name" value="AB_hydrolase_fold"/>
</dbReference>
<dbReference type="RefSeq" id="XP_064706393.1">
    <property type="nucleotide sequence ID" value="XM_064846168.1"/>
</dbReference>
<sequence>MSAANISPDSLATGQRHYDHLVSSIGLKDAPASLQLSALRSMSTTDMLDRLGVAEHSFMLEDEEFFSDYSGQLFDQLTTIPSWVQKVVVGQTKEETVVFALKWHTMSADQLRSQWEGIYSDPSYAQEVFAAYGVGKDSSHSDMVAALVAYTSDNFFTTTASRLTTEHLKIPGPGNPKVYSYCFDQPDIISKRPVWRGSAYHSVEIPFLFRHPQVAGSDASPEFRKTSDTFSTAVLHLLNGNEPWEDVSIAKRWMRLDGEKSGIANENDSLGARWAVLANSPERHQKFMLGMMLLGDAMGYALTAFSAESLAD</sequence>
<feature type="domain" description="Carboxylesterase type B" evidence="1">
    <location>
        <begin position="85"/>
        <end position="260"/>
    </location>
</feature>
<reference evidence="2 3" key="1">
    <citation type="submission" date="2023-08" db="EMBL/GenBank/DDBJ databases">
        <title>Black Yeasts Isolated from many extreme environments.</title>
        <authorList>
            <person name="Coleine C."/>
            <person name="Stajich J.E."/>
            <person name="Selbmann L."/>
        </authorList>
    </citation>
    <scope>NUCLEOTIDE SEQUENCE [LARGE SCALE GENOMIC DNA]</scope>
    <source>
        <strain evidence="2 3">CCFEE 5792</strain>
    </source>
</reference>
<name>A0AAV9N9T7_9EURO</name>
<gene>
    <name evidence="2" type="ORF">LTR84_002559</name>
</gene>
<dbReference type="AlphaFoldDB" id="A0AAV9N9T7"/>
<dbReference type="Pfam" id="PF00135">
    <property type="entry name" value="COesterase"/>
    <property type="match status" value="1"/>
</dbReference>
<organism evidence="2 3">
    <name type="scientific">Exophiala bonariae</name>
    <dbReference type="NCBI Taxonomy" id="1690606"/>
    <lineage>
        <taxon>Eukaryota</taxon>
        <taxon>Fungi</taxon>
        <taxon>Dikarya</taxon>
        <taxon>Ascomycota</taxon>
        <taxon>Pezizomycotina</taxon>
        <taxon>Eurotiomycetes</taxon>
        <taxon>Chaetothyriomycetidae</taxon>
        <taxon>Chaetothyriales</taxon>
        <taxon>Herpotrichiellaceae</taxon>
        <taxon>Exophiala</taxon>
    </lineage>
</organism>
<keyword evidence="3" id="KW-1185">Reference proteome</keyword>
<dbReference type="Proteomes" id="UP001358417">
    <property type="component" value="Unassembled WGS sequence"/>
</dbReference>
<proteinExistence type="predicted"/>
<comment type="caution">
    <text evidence="2">The sequence shown here is derived from an EMBL/GenBank/DDBJ whole genome shotgun (WGS) entry which is preliminary data.</text>
</comment>
<evidence type="ECO:0000313" key="2">
    <source>
        <dbReference type="EMBL" id="KAK5052693.1"/>
    </source>
</evidence>
<evidence type="ECO:0000313" key="3">
    <source>
        <dbReference type="Proteomes" id="UP001358417"/>
    </source>
</evidence>
<protein>
    <recommendedName>
        <fullName evidence="1">Carboxylesterase type B domain-containing protein</fullName>
    </recommendedName>
</protein>
<dbReference type="InterPro" id="IPR002018">
    <property type="entry name" value="CarbesteraseB"/>
</dbReference>
<accession>A0AAV9N9T7</accession>
<evidence type="ECO:0000259" key="1">
    <source>
        <dbReference type="Pfam" id="PF00135"/>
    </source>
</evidence>
<dbReference type="EMBL" id="JAVRRD010000013">
    <property type="protein sequence ID" value="KAK5052693.1"/>
    <property type="molecule type" value="Genomic_DNA"/>
</dbReference>
<dbReference type="SUPFAM" id="SSF53474">
    <property type="entry name" value="alpha/beta-Hydrolases"/>
    <property type="match status" value="1"/>
</dbReference>
<dbReference type="GeneID" id="89970766"/>